<dbReference type="PROSITE" id="PS50181">
    <property type="entry name" value="FBOX"/>
    <property type="match status" value="1"/>
</dbReference>
<gene>
    <name evidence="2" type="ORF">GCK72_003756</name>
</gene>
<evidence type="ECO:0000259" key="1">
    <source>
        <dbReference type="PROSITE" id="PS50181"/>
    </source>
</evidence>
<evidence type="ECO:0000313" key="2">
    <source>
        <dbReference type="EMBL" id="KAF1763811.1"/>
    </source>
</evidence>
<sequence>MFSFLSIPFWGNEEKTEFPLPQLPDNAITNVVTQMDLLEHISLSVLSKKMNECVKTSVATEDHFEVNFTDESAVIEIPNKLKVSKSEIIDWNKKESSWFFNPFASTESFISTTIKLVDQIEATFPKIVFSLTLHSSDLKDQDVMDALKNKTWKKVNIIGGELKTEDLDEIMEMDNLEKAFAFKNIVFPLGYKHVNALKFASIEYEDATWLQMDDLLAVQHKPSIILGSTNFKSEELSLLLKKWQSINPLAPKREEATIAEMEPIHRFPQRNTKGKTEINDWKLLLRLLDFDGFQGHGWRTNFGAENIGNRDLPFLKVAACGDIIQMLSFADYEELDEPRIMKNLVQKKKLEDELAGEDENAAQREEITAELQEVLSLLENDQVYYINGKAQRNTSKIAAMALLNAYFHKRKVGEKK</sequence>
<feature type="domain" description="F-box" evidence="1">
    <location>
        <begin position="17"/>
        <end position="67"/>
    </location>
</feature>
<dbReference type="InterPro" id="IPR001810">
    <property type="entry name" value="F-box_dom"/>
</dbReference>
<evidence type="ECO:0000313" key="3">
    <source>
        <dbReference type="Proteomes" id="UP000483820"/>
    </source>
</evidence>
<proteinExistence type="predicted"/>
<dbReference type="PANTHER" id="PTHR21503:SF31">
    <property type="entry name" value="F-BOX DOMAIN-CONTAINING PROTEIN"/>
    <property type="match status" value="1"/>
</dbReference>
<dbReference type="AlphaFoldDB" id="A0A6A5HAC8"/>
<reference evidence="2 3" key="1">
    <citation type="submission" date="2019-12" db="EMBL/GenBank/DDBJ databases">
        <title>Chromosome-level assembly of the Caenorhabditis remanei genome.</title>
        <authorList>
            <person name="Teterina A.A."/>
            <person name="Willis J.H."/>
            <person name="Phillips P.C."/>
        </authorList>
    </citation>
    <scope>NUCLEOTIDE SEQUENCE [LARGE SCALE GENOMIC DNA]</scope>
    <source>
        <strain evidence="2 3">PX506</strain>
        <tissue evidence="2">Whole organism</tissue>
    </source>
</reference>
<dbReference type="Proteomes" id="UP000483820">
    <property type="component" value="Chromosome II"/>
</dbReference>
<comment type="caution">
    <text evidence="2">The sequence shown here is derived from an EMBL/GenBank/DDBJ whole genome shotgun (WGS) entry which is preliminary data.</text>
</comment>
<dbReference type="EMBL" id="WUAV01000002">
    <property type="protein sequence ID" value="KAF1763811.1"/>
    <property type="molecule type" value="Genomic_DNA"/>
</dbReference>
<protein>
    <recommendedName>
        <fullName evidence="1">F-box domain-containing protein</fullName>
    </recommendedName>
</protein>
<organism evidence="2 3">
    <name type="scientific">Caenorhabditis remanei</name>
    <name type="common">Caenorhabditis vulgaris</name>
    <dbReference type="NCBI Taxonomy" id="31234"/>
    <lineage>
        <taxon>Eukaryota</taxon>
        <taxon>Metazoa</taxon>
        <taxon>Ecdysozoa</taxon>
        <taxon>Nematoda</taxon>
        <taxon>Chromadorea</taxon>
        <taxon>Rhabditida</taxon>
        <taxon>Rhabditina</taxon>
        <taxon>Rhabditomorpha</taxon>
        <taxon>Rhabditoidea</taxon>
        <taxon>Rhabditidae</taxon>
        <taxon>Peloderinae</taxon>
        <taxon>Caenorhabditis</taxon>
    </lineage>
</organism>
<dbReference type="KEGG" id="crq:GCK72_003756"/>
<dbReference type="CTD" id="9802529"/>
<dbReference type="PANTHER" id="PTHR21503">
    <property type="entry name" value="F-BOX-CONTAINING HYPOTHETICAL PROTEIN C.ELEGANS"/>
    <property type="match status" value="1"/>
</dbReference>
<dbReference type="RefSeq" id="XP_053588414.1">
    <property type="nucleotide sequence ID" value="XM_053724220.1"/>
</dbReference>
<accession>A0A6A5HAC8</accession>
<dbReference type="GeneID" id="9802529"/>
<dbReference type="Pfam" id="PF00646">
    <property type="entry name" value="F-box"/>
    <property type="match status" value="1"/>
</dbReference>
<name>A0A6A5HAC8_CAERE</name>